<evidence type="ECO:0000313" key="4">
    <source>
        <dbReference type="Proteomes" id="UP000198844"/>
    </source>
</evidence>
<reference evidence="3 4" key="1">
    <citation type="submission" date="2016-10" db="EMBL/GenBank/DDBJ databases">
        <authorList>
            <person name="de Groot N.N."/>
        </authorList>
    </citation>
    <scope>NUCLEOTIDE SEQUENCE [LARGE SCALE GENOMIC DNA]</scope>
    <source>
        <strain evidence="3 4">LMG 27731</strain>
    </source>
</reference>
<sequence length="149" mass="16750">MTSAEKYLPPTAEQLANARIAVQRFASEWQHPVADNLEALMHEDTRNLIPPMTEPADRKGVIEHFRQVLTQLPDLKVDVLQWAPTGDAVMIEWQASATVAGQPLKWLGVDRFNLRGDRMYKGQVYWDTRRVAEQVAEAVKRAQQGGSAG</sequence>
<dbReference type="Gene3D" id="3.10.450.50">
    <property type="match status" value="1"/>
</dbReference>
<dbReference type="EMBL" id="CAJNAU010000001">
    <property type="protein sequence ID" value="CAE6693970.1"/>
    <property type="molecule type" value="Genomic_DNA"/>
</dbReference>
<reference evidence="2 5" key="2">
    <citation type="submission" date="2021-02" db="EMBL/GenBank/DDBJ databases">
        <authorList>
            <person name="Vanwijnsberghe S."/>
        </authorList>
    </citation>
    <scope>NUCLEOTIDE SEQUENCE [LARGE SCALE GENOMIC DNA]</scope>
    <source>
        <strain evidence="2 5">R-69658</strain>
    </source>
</reference>
<proteinExistence type="predicted"/>
<organism evidence="3 4">
    <name type="scientific">Paraburkholderia aspalathi</name>
    <dbReference type="NCBI Taxonomy" id="1324617"/>
    <lineage>
        <taxon>Bacteria</taxon>
        <taxon>Pseudomonadati</taxon>
        <taxon>Pseudomonadota</taxon>
        <taxon>Betaproteobacteria</taxon>
        <taxon>Burkholderiales</taxon>
        <taxon>Burkholderiaceae</taxon>
        <taxon>Paraburkholderia</taxon>
    </lineage>
</organism>
<accession>A0A1I7CYL6</accession>
<evidence type="ECO:0000313" key="3">
    <source>
        <dbReference type="EMBL" id="SFU04538.1"/>
    </source>
</evidence>
<dbReference type="OrthoDB" id="9091291at2"/>
<dbReference type="Proteomes" id="UP000198844">
    <property type="component" value="Unassembled WGS sequence"/>
</dbReference>
<gene>
    <name evidence="2" type="ORF">R69658_00176</name>
    <name evidence="3" type="ORF">SAMN05192563_100836</name>
</gene>
<dbReference type="GeneID" id="77192425"/>
<protein>
    <submittedName>
        <fullName evidence="3">SnoaL-like domain-containing protein</fullName>
    </submittedName>
</protein>
<evidence type="ECO:0000313" key="5">
    <source>
        <dbReference type="Proteomes" id="UP000674425"/>
    </source>
</evidence>
<dbReference type="InterPro" id="IPR032710">
    <property type="entry name" value="NTF2-like_dom_sf"/>
</dbReference>
<keyword evidence="5" id="KW-1185">Reference proteome</keyword>
<dbReference type="EMBL" id="FPBH01000008">
    <property type="protein sequence ID" value="SFU04538.1"/>
    <property type="molecule type" value="Genomic_DNA"/>
</dbReference>
<dbReference type="Pfam" id="PF12680">
    <property type="entry name" value="SnoaL_2"/>
    <property type="match status" value="1"/>
</dbReference>
<dbReference type="Proteomes" id="UP000674425">
    <property type="component" value="Unassembled WGS sequence"/>
</dbReference>
<dbReference type="SUPFAM" id="SSF54427">
    <property type="entry name" value="NTF2-like"/>
    <property type="match status" value="1"/>
</dbReference>
<dbReference type="RefSeq" id="WP_093634955.1">
    <property type="nucleotide sequence ID" value="NZ_CAJNAU010000001.1"/>
</dbReference>
<evidence type="ECO:0000313" key="2">
    <source>
        <dbReference type="EMBL" id="CAE6693970.1"/>
    </source>
</evidence>
<name>A0A1I7CYL6_9BURK</name>
<dbReference type="AlphaFoldDB" id="A0A1I7CYL6"/>
<evidence type="ECO:0000259" key="1">
    <source>
        <dbReference type="Pfam" id="PF12680"/>
    </source>
</evidence>
<dbReference type="InterPro" id="IPR037401">
    <property type="entry name" value="SnoaL-like"/>
</dbReference>
<feature type="domain" description="SnoaL-like" evidence="1">
    <location>
        <begin position="22"/>
        <end position="119"/>
    </location>
</feature>